<evidence type="ECO:0000313" key="2">
    <source>
        <dbReference type="EMBL" id="KAL0631309.1"/>
    </source>
</evidence>
<feature type="region of interest" description="Disordered" evidence="1">
    <location>
        <begin position="20"/>
        <end position="503"/>
    </location>
</feature>
<dbReference type="EMBL" id="JBBBZM010000267">
    <property type="protein sequence ID" value="KAL0631309.1"/>
    <property type="molecule type" value="Genomic_DNA"/>
</dbReference>
<accession>A0ABR3G5W8</accession>
<feature type="compositionally biased region" description="Basic and acidic residues" evidence="1">
    <location>
        <begin position="479"/>
        <end position="501"/>
    </location>
</feature>
<name>A0ABR3G5W8_9PEZI</name>
<comment type="caution">
    <text evidence="2">The sequence shown here is derived from an EMBL/GenBank/DDBJ whole genome shotgun (WGS) entry which is preliminary data.</text>
</comment>
<feature type="compositionally biased region" description="Basic residues" evidence="1">
    <location>
        <begin position="411"/>
        <end position="430"/>
    </location>
</feature>
<keyword evidence="3" id="KW-1185">Reference proteome</keyword>
<evidence type="ECO:0000313" key="3">
    <source>
        <dbReference type="Proteomes" id="UP001447188"/>
    </source>
</evidence>
<dbReference type="Proteomes" id="UP001447188">
    <property type="component" value="Unassembled WGS sequence"/>
</dbReference>
<feature type="compositionally biased region" description="Polar residues" evidence="1">
    <location>
        <begin position="460"/>
        <end position="470"/>
    </location>
</feature>
<feature type="compositionally biased region" description="Low complexity" evidence="1">
    <location>
        <begin position="20"/>
        <end position="47"/>
    </location>
</feature>
<evidence type="ECO:0000256" key="1">
    <source>
        <dbReference type="SAM" id="MobiDB-lite"/>
    </source>
</evidence>
<sequence length="550" mass="59458">MPRPIRLRKPPSAPSATIAIATATTAKNPTSTTTITTKSRTTRSGTKGVPENESLTGLRTPSSDDVPNKKSTPAKKPTVTKRSTRSKTSTNEPPSLHKPVTRARKSTKAAPEPSKEATPTPPVSSSPDIQVPASSDAENHSPRVFASSPPPLLSTPPRTKRRVVLEFDSDAGYSPPPAVRPTSAERPRLRELQPVSLEPFSSLLPEDIGGGDETDDTIDPRASPTPKRGRNAGFTHAADDYDEEPPTSAQPLRRVLPPPTGGVGFFIDGEENEFIIYSDPGSPAPSLPPAVGVDDNMRPPESSPAPTPVKQRKRRSSGAVVDSDEDSNTELQDDLEIAEGRSEKKRKAKVVKAREKVRLMPTSALMDLLPRRKKRAEVVDEFDILSTSEENREEDEEDTGNNESADELSKGRTRSGRSARKPAAKAKGKGKTSVATSGKGISAKEKGKGKTIAPAAVTKGTWSKSLSGRTGKTYARRSIGSEKENELSNKVRDHGNSENSRDAIVIADIEKTGRKKLRDQANKFKEVDKWELEFEDLSPRSLEVSDQSGR</sequence>
<gene>
    <name evidence="2" type="ORF">Q9L58_009817</name>
</gene>
<protein>
    <submittedName>
        <fullName evidence="2">Uncharacterized protein</fullName>
    </submittedName>
</protein>
<reference evidence="2 3" key="1">
    <citation type="submission" date="2024-02" db="EMBL/GenBank/DDBJ databases">
        <title>Discinaceae phylogenomics.</title>
        <authorList>
            <person name="Dirks A.C."/>
            <person name="James T.Y."/>
        </authorList>
    </citation>
    <scope>NUCLEOTIDE SEQUENCE [LARGE SCALE GENOMIC DNA]</scope>
    <source>
        <strain evidence="2 3">ACD0624</strain>
    </source>
</reference>
<feature type="compositionally biased region" description="Polar residues" evidence="1">
    <location>
        <begin position="53"/>
        <end position="71"/>
    </location>
</feature>
<organism evidence="2 3">
    <name type="scientific">Discina gigas</name>
    <dbReference type="NCBI Taxonomy" id="1032678"/>
    <lineage>
        <taxon>Eukaryota</taxon>
        <taxon>Fungi</taxon>
        <taxon>Dikarya</taxon>
        <taxon>Ascomycota</taxon>
        <taxon>Pezizomycotina</taxon>
        <taxon>Pezizomycetes</taxon>
        <taxon>Pezizales</taxon>
        <taxon>Discinaceae</taxon>
        <taxon>Discina</taxon>
    </lineage>
</organism>
<feature type="compositionally biased region" description="Acidic residues" evidence="1">
    <location>
        <begin position="391"/>
        <end position="406"/>
    </location>
</feature>
<feature type="compositionally biased region" description="Acidic residues" evidence="1">
    <location>
        <begin position="322"/>
        <end position="337"/>
    </location>
</feature>
<proteinExistence type="predicted"/>